<gene>
    <name evidence="1" type="ORF">PITCH_A50042</name>
</gene>
<dbReference type="AntiFam" id="ANF00057">
    <property type="entry name" value="Translation of E. coli type CRISPR repeat"/>
</dbReference>
<accession>A0A445N0H3</accession>
<dbReference type="AlphaFoldDB" id="A0A445N0H3"/>
<protein>
    <submittedName>
        <fullName evidence="1">Uncharacterized protein</fullName>
    </submittedName>
</protein>
<dbReference type="EMBL" id="OJIN01000192">
    <property type="protein sequence ID" value="SPD75240.1"/>
    <property type="molecule type" value="Genomic_DNA"/>
</dbReference>
<dbReference type="AntiFam" id="ANF00006">
    <property type="entry name" value="Translation of CRISPR region"/>
</dbReference>
<sequence>MGTICWHYLNTAPSPVHPHVRGDNYMRLCVPFNPSGSPPRAWGQLMMAGARRTPCRFTPTCVGTIQSIALCSSIKSVHPHVRGDNFWF</sequence>
<proteinExistence type="predicted"/>
<name>A0A445N0H3_9BACT</name>
<organism evidence="1">
    <name type="scientific">uncultured Desulfobacterium sp</name>
    <dbReference type="NCBI Taxonomy" id="201089"/>
    <lineage>
        <taxon>Bacteria</taxon>
        <taxon>Pseudomonadati</taxon>
        <taxon>Thermodesulfobacteriota</taxon>
        <taxon>Desulfobacteria</taxon>
        <taxon>Desulfobacterales</taxon>
        <taxon>Desulfobacteriaceae</taxon>
        <taxon>Desulfobacterium</taxon>
        <taxon>environmental samples</taxon>
    </lineage>
</organism>
<evidence type="ECO:0000313" key="1">
    <source>
        <dbReference type="EMBL" id="SPD75240.1"/>
    </source>
</evidence>
<reference evidence="1" key="1">
    <citation type="submission" date="2018-01" db="EMBL/GenBank/DDBJ databases">
        <authorList>
            <person name="Regsiter A."/>
            <person name="William W."/>
        </authorList>
    </citation>
    <scope>NUCLEOTIDE SEQUENCE</scope>
    <source>
        <strain evidence="1">TRIP AH-1</strain>
    </source>
</reference>